<reference evidence="1" key="1">
    <citation type="journal article" date="2023" name="bioRxiv">
        <title>Improved chromosome-level genome assembly for marigold (Tagetes erecta).</title>
        <authorList>
            <person name="Jiang F."/>
            <person name="Yuan L."/>
            <person name="Wang S."/>
            <person name="Wang H."/>
            <person name="Xu D."/>
            <person name="Wang A."/>
            <person name="Fan W."/>
        </authorList>
    </citation>
    <scope>NUCLEOTIDE SEQUENCE</scope>
    <source>
        <strain evidence="1">WSJ</strain>
        <tissue evidence="1">Leaf</tissue>
    </source>
</reference>
<evidence type="ECO:0000313" key="2">
    <source>
        <dbReference type="Proteomes" id="UP001229421"/>
    </source>
</evidence>
<name>A0AAD8JXR1_TARER</name>
<sequence>MATCQSIPRQRNRHVSVTLQIRVVFIFPLRRDCHLRLHLRSHLAPPLFFLDLYMSSSSLVYPTSTQLKP</sequence>
<dbReference type="EMBL" id="JAUHHV010000010">
    <property type="protein sequence ID" value="KAK1410651.1"/>
    <property type="molecule type" value="Genomic_DNA"/>
</dbReference>
<dbReference type="AlphaFoldDB" id="A0AAD8JXR1"/>
<evidence type="ECO:0000313" key="1">
    <source>
        <dbReference type="EMBL" id="KAK1410651.1"/>
    </source>
</evidence>
<gene>
    <name evidence="1" type="ORF">QVD17_37189</name>
</gene>
<organism evidence="1 2">
    <name type="scientific">Tagetes erecta</name>
    <name type="common">African marigold</name>
    <dbReference type="NCBI Taxonomy" id="13708"/>
    <lineage>
        <taxon>Eukaryota</taxon>
        <taxon>Viridiplantae</taxon>
        <taxon>Streptophyta</taxon>
        <taxon>Embryophyta</taxon>
        <taxon>Tracheophyta</taxon>
        <taxon>Spermatophyta</taxon>
        <taxon>Magnoliopsida</taxon>
        <taxon>eudicotyledons</taxon>
        <taxon>Gunneridae</taxon>
        <taxon>Pentapetalae</taxon>
        <taxon>asterids</taxon>
        <taxon>campanulids</taxon>
        <taxon>Asterales</taxon>
        <taxon>Asteraceae</taxon>
        <taxon>Asteroideae</taxon>
        <taxon>Heliantheae alliance</taxon>
        <taxon>Tageteae</taxon>
        <taxon>Tagetes</taxon>
    </lineage>
</organism>
<proteinExistence type="predicted"/>
<protein>
    <submittedName>
        <fullName evidence="1">Uncharacterized protein</fullName>
    </submittedName>
</protein>
<keyword evidence="2" id="KW-1185">Reference proteome</keyword>
<dbReference type="Proteomes" id="UP001229421">
    <property type="component" value="Unassembled WGS sequence"/>
</dbReference>
<comment type="caution">
    <text evidence="1">The sequence shown here is derived from an EMBL/GenBank/DDBJ whole genome shotgun (WGS) entry which is preliminary data.</text>
</comment>
<accession>A0AAD8JXR1</accession>